<proteinExistence type="predicted"/>
<dbReference type="SMART" id="SM00422">
    <property type="entry name" value="HTH_MERR"/>
    <property type="match status" value="1"/>
</dbReference>
<evidence type="ECO:0000256" key="1">
    <source>
        <dbReference type="ARBA" id="ARBA00023125"/>
    </source>
</evidence>
<dbReference type="Proteomes" id="UP001500843">
    <property type="component" value="Unassembled WGS sequence"/>
</dbReference>
<accession>A0ABP8WW24</accession>
<name>A0ABP8WW24_9MICO</name>
<evidence type="ECO:0000313" key="4">
    <source>
        <dbReference type="Proteomes" id="UP001500843"/>
    </source>
</evidence>
<comment type="caution">
    <text evidence="3">The sequence shown here is derived from an EMBL/GenBank/DDBJ whole genome shotgun (WGS) entry which is preliminary data.</text>
</comment>
<dbReference type="Pfam" id="PF13411">
    <property type="entry name" value="MerR_1"/>
    <property type="match status" value="1"/>
</dbReference>
<feature type="domain" description="HTH merR-type" evidence="2">
    <location>
        <begin position="8"/>
        <end position="77"/>
    </location>
</feature>
<organism evidence="3 4">
    <name type="scientific">Promicromonospora umidemergens</name>
    <dbReference type="NCBI Taxonomy" id="629679"/>
    <lineage>
        <taxon>Bacteria</taxon>
        <taxon>Bacillati</taxon>
        <taxon>Actinomycetota</taxon>
        <taxon>Actinomycetes</taxon>
        <taxon>Micrococcales</taxon>
        <taxon>Promicromonosporaceae</taxon>
        <taxon>Promicromonospora</taxon>
    </lineage>
</organism>
<dbReference type="PROSITE" id="PS50937">
    <property type="entry name" value="HTH_MERR_2"/>
    <property type="match status" value="1"/>
</dbReference>
<dbReference type="InterPro" id="IPR047057">
    <property type="entry name" value="MerR_fam"/>
</dbReference>
<keyword evidence="4" id="KW-1185">Reference proteome</keyword>
<sequence length="350" mass="37674">MTTAPDPLFPIGDVARRTGLSVSAVRFYSDEGIVPATDVTAAGHRLYGAEAVAKLDFIRTMRELGTGLEQVRQVLTGETTLHYLLAEHLDVVERQERNLRTRRAVLRALVSQQDPARRAGLLGKLVTMPDAERERLITDFWQEVSADVPADVADRVLAARPRLAADPTAAQLEAWITLAELLQDPRFRDATRSYLQEVYTTGPGATISTAPVQDFIAAAGEDVMPKLMAAHASGLAPDDPHARELAAQLVLQTAAAMGAPVDDELWERIASGFPQIDRIYQESLQDPDYAASYGRYLSLVATINGEDLPDAGLEAAPGPGATGTRASVLSTLGPWLSSAILAARASRARS</sequence>
<dbReference type="PRINTS" id="PR00040">
    <property type="entry name" value="HTHMERR"/>
</dbReference>
<dbReference type="InterPro" id="IPR009061">
    <property type="entry name" value="DNA-bd_dom_put_sf"/>
</dbReference>
<evidence type="ECO:0000313" key="3">
    <source>
        <dbReference type="EMBL" id="GAA4696516.1"/>
    </source>
</evidence>
<reference evidence="4" key="1">
    <citation type="journal article" date="2019" name="Int. J. Syst. Evol. Microbiol.">
        <title>The Global Catalogue of Microorganisms (GCM) 10K type strain sequencing project: providing services to taxonomists for standard genome sequencing and annotation.</title>
        <authorList>
            <consortium name="The Broad Institute Genomics Platform"/>
            <consortium name="The Broad Institute Genome Sequencing Center for Infectious Disease"/>
            <person name="Wu L."/>
            <person name="Ma J."/>
        </authorList>
    </citation>
    <scope>NUCLEOTIDE SEQUENCE [LARGE SCALE GENOMIC DNA]</scope>
    <source>
        <strain evidence="4">JCM 17975</strain>
    </source>
</reference>
<dbReference type="SUPFAM" id="SSF46955">
    <property type="entry name" value="Putative DNA-binding domain"/>
    <property type="match status" value="1"/>
</dbReference>
<dbReference type="PANTHER" id="PTHR30204">
    <property type="entry name" value="REDOX-CYCLING DRUG-SENSING TRANSCRIPTIONAL ACTIVATOR SOXR"/>
    <property type="match status" value="1"/>
</dbReference>
<protein>
    <submittedName>
        <fullName evidence="3">MerR family transcriptional regulator</fullName>
    </submittedName>
</protein>
<dbReference type="PANTHER" id="PTHR30204:SF93">
    <property type="entry name" value="HTH MERR-TYPE DOMAIN-CONTAINING PROTEIN"/>
    <property type="match status" value="1"/>
</dbReference>
<gene>
    <name evidence="3" type="ORF">GCM10023198_15640</name>
</gene>
<keyword evidence="1" id="KW-0238">DNA-binding</keyword>
<dbReference type="EMBL" id="BAABHM010000009">
    <property type="protein sequence ID" value="GAA4696516.1"/>
    <property type="molecule type" value="Genomic_DNA"/>
</dbReference>
<dbReference type="CDD" id="cd00592">
    <property type="entry name" value="HTH_MerR-like"/>
    <property type="match status" value="1"/>
</dbReference>
<dbReference type="RefSeq" id="WP_253875040.1">
    <property type="nucleotide sequence ID" value="NZ_BAABHM010000009.1"/>
</dbReference>
<dbReference type="InterPro" id="IPR000551">
    <property type="entry name" value="MerR-type_HTH_dom"/>
</dbReference>
<dbReference type="Gene3D" id="1.10.1660.10">
    <property type="match status" value="1"/>
</dbReference>
<evidence type="ECO:0000259" key="2">
    <source>
        <dbReference type="PROSITE" id="PS50937"/>
    </source>
</evidence>